<dbReference type="InterPro" id="IPR011342">
    <property type="entry name" value="Shikimate_DH"/>
</dbReference>
<dbReference type="GO" id="GO:0008652">
    <property type="term" value="P:amino acid biosynthetic process"/>
    <property type="evidence" value="ECO:0007669"/>
    <property type="project" value="UniProtKB-KW"/>
</dbReference>
<feature type="binding site" evidence="8">
    <location>
        <position position="466"/>
    </location>
    <ligand>
        <name>NADP(+)</name>
        <dbReference type="ChEBI" id="CHEBI:58349"/>
    </ligand>
</feature>
<dbReference type="KEGG" id="ock:EXM22_02670"/>
<dbReference type="GO" id="GO:0009423">
    <property type="term" value="P:chorismate biosynthetic process"/>
    <property type="evidence" value="ECO:0007669"/>
    <property type="project" value="UniProtKB-UniRule"/>
</dbReference>
<keyword evidence="3 8" id="KW-0028">Amino-acid biosynthesis</keyword>
<dbReference type="Gene3D" id="3.20.20.70">
    <property type="entry name" value="Aldolase class I"/>
    <property type="match status" value="1"/>
</dbReference>
<dbReference type="CDD" id="cd00502">
    <property type="entry name" value="DHQase_I"/>
    <property type="match status" value="1"/>
</dbReference>
<dbReference type="EC" id="1.1.1.25" evidence="2 8"/>
<evidence type="ECO:0000256" key="3">
    <source>
        <dbReference type="ARBA" id="ARBA00022605"/>
    </source>
</evidence>
<comment type="pathway">
    <text evidence="1 8">Metabolic intermediate biosynthesis; chorismate biosynthesis; chorismate from D-erythrose 4-phosphate and phosphoenolpyruvate: step 4/7.</text>
</comment>
<dbReference type="OrthoDB" id="9792692at2"/>
<dbReference type="GO" id="GO:0050661">
    <property type="term" value="F:NADP binding"/>
    <property type="evidence" value="ECO:0007669"/>
    <property type="project" value="InterPro"/>
</dbReference>
<feature type="active site" description="Proton acceptor" evidence="8">
    <location>
        <position position="289"/>
    </location>
</feature>
<dbReference type="InterPro" id="IPR013785">
    <property type="entry name" value="Aldolase_TIM"/>
</dbReference>
<evidence type="ECO:0000256" key="4">
    <source>
        <dbReference type="ARBA" id="ARBA00022857"/>
    </source>
</evidence>
<dbReference type="GO" id="GO:0019632">
    <property type="term" value="P:shikimate metabolic process"/>
    <property type="evidence" value="ECO:0007669"/>
    <property type="project" value="InterPro"/>
</dbReference>
<keyword evidence="12" id="KW-1185">Reference proteome</keyword>
<comment type="similarity">
    <text evidence="8">Belongs to the shikimate dehydrogenase family.</text>
</comment>
<keyword evidence="4 8" id="KW-0521">NADP</keyword>
<dbReference type="SUPFAM" id="SSF51735">
    <property type="entry name" value="NAD(P)-binding Rossmann-fold domains"/>
    <property type="match status" value="1"/>
</dbReference>
<gene>
    <name evidence="8 11" type="primary">aroE</name>
    <name evidence="11" type="ORF">EXM22_02670</name>
</gene>
<dbReference type="PANTHER" id="PTHR21089:SF1">
    <property type="entry name" value="BIFUNCTIONAL 3-DEHYDROQUINATE DEHYDRATASE_SHIKIMATE DEHYDROGENASE, CHLOROPLASTIC"/>
    <property type="match status" value="1"/>
</dbReference>
<feature type="binding site" evidence="8">
    <location>
        <begin position="352"/>
        <end position="356"/>
    </location>
    <ligand>
        <name>NADP(+)</name>
        <dbReference type="ChEBI" id="CHEBI:58349"/>
    </ligand>
</feature>
<dbReference type="RefSeq" id="WP_149485029.1">
    <property type="nucleotide sequence ID" value="NZ_CP036150.1"/>
</dbReference>
<dbReference type="Proteomes" id="UP000324209">
    <property type="component" value="Chromosome"/>
</dbReference>
<dbReference type="InterPro" id="IPR013708">
    <property type="entry name" value="Shikimate_DH-bd_N"/>
</dbReference>
<dbReference type="InterPro" id="IPR006151">
    <property type="entry name" value="Shikm_DH/Glu-tRNA_Rdtase"/>
</dbReference>
<dbReference type="SUPFAM" id="SSF53223">
    <property type="entry name" value="Aminoacid dehydrogenase-like, N-terminal domain"/>
    <property type="match status" value="1"/>
</dbReference>
<organism evidence="11 12">
    <name type="scientific">Oceanispirochaeta crateris</name>
    <dbReference type="NCBI Taxonomy" id="2518645"/>
    <lineage>
        <taxon>Bacteria</taxon>
        <taxon>Pseudomonadati</taxon>
        <taxon>Spirochaetota</taxon>
        <taxon>Spirochaetia</taxon>
        <taxon>Spirochaetales</taxon>
        <taxon>Spirochaetaceae</taxon>
        <taxon>Oceanispirochaeta</taxon>
    </lineage>
</organism>
<protein>
    <recommendedName>
        <fullName evidence="2 8">Shikimate dehydrogenase (NADP(+))</fullName>
        <shortName evidence="8">SDH</shortName>
        <ecNumber evidence="2 8">1.1.1.25</ecNumber>
    </recommendedName>
</protein>
<feature type="binding site" evidence="8">
    <location>
        <position position="443"/>
    </location>
    <ligand>
        <name>NADP(+)</name>
        <dbReference type="ChEBI" id="CHEBI:58349"/>
    </ligand>
</feature>
<dbReference type="Pfam" id="PF08501">
    <property type="entry name" value="Shikimate_dh_N"/>
    <property type="match status" value="1"/>
</dbReference>
<dbReference type="Pfam" id="PF01488">
    <property type="entry name" value="Shikimate_DH"/>
    <property type="match status" value="1"/>
</dbReference>
<feature type="binding site" evidence="8">
    <location>
        <position position="310"/>
    </location>
    <ligand>
        <name>shikimate</name>
        <dbReference type="ChEBI" id="CHEBI:36208"/>
    </ligand>
</feature>
<dbReference type="AlphaFoldDB" id="A0A5C1QHG2"/>
<comment type="function">
    <text evidence="8">Involved in the biosynthesis of the chorismate, which leads to the biosynthesis of aromatic amino acids. Catalyzes the reversible NADPH linked reduction of 3-dehydroshikimate (DHSA) to yield shikimate (SA).</text>
</comment>
<dbReference type="InterPro" id="IPR036291">
    <property type="entry name" value="NAD(P)-bd_dom_sf"/>
</dbReference>
<dbReference type="GO" id="GO:0009073">
    <property type="term" value="P:aromatic amino acid family biosynthetic process"/>
    <property type="evidence" value="ECO:0007669"/>
    <property type="project" value="UniProtKB-KW"/>
</dbReference>
<reference evidence="11 12" key="1">
    <citation type="submission" date="2019-02" db="EMBL/GenBank/DDBJ databases">
        <title>Complete Genome Sequence and Methylome Analysis of free living Spirochaetas.</title>
        <authorList>
            <person name="Fomenkov A."/>
            <person name="Dubinina G."/>
            <person name="Leshcheva N."/>
            <person name="Mikheeva N."/>
            <person name="Grabovich M."/>
            <person name="Vincze T."/>
            <person name="Roberts R.J."/>
        </authorList>
    </citation>
    <scope>NUCLEOTIDE SEQUENCE [LARGE SCALE GENOMIC DNA]</scope>
    <source>
        <strain evidence="11 12">K2</strain>
    </source>
</reference>
<evidence type="ECO:0000259" key="9">
    <source>
        <dbReference type="Pfam" id="PF01488"/>
    </source>
</evidence>
<evidence type="ECO:0000256" key="2">
    <source>
        <dbReference type="ARBA" id="ARBA00012962"/>
    </source>
</evidence>
<dbReference type="HAMAP" id="MF_00222">
    <property type="entry name" value="Shikimate_DH_AroE"/>
    <property type="match status" value="1"/>
</dbReference>
<evidence type="ECO:0000256" key="6">
    <source>
        <dbReference type="ARBA" id="ARBA00023141"/>
    </source>
</evidence>
<feature type="binding site" evidence="8">
    <location>
        <position position="301"/>
    </location>
    <ligand>
        <name>NADP(+)</name>
        <dbReference type="ChEBI" id="CHEBI:58349"/>
    </ligand>
</feature>
<feature type="binding site" evidence="8">
    <location>
        <position position="328"/>
    </location>
    <ligand>
        <name>shikimate</name>
        <dbReference type="ChEBI" id="CHEBI:36208"/>
    </ligand>
</feature>
<evidence type="ECO:0000256" key="7">
    <source>
        <dbReference type="ARBA" id="ARBA00049442"/>
    </source>
</evidence>
<dbReference type="PANTHER" id="PTHR21089">
    <property type="entry name" value="SHIKIMATE DEHYDROGENASE"/>
    <property type="match status" value="1"/>
</dbReference>
<evidence type="ECO:0000256" key="1">
    <source>
        <dbReference type="ARBA" id="ARBA00004871"/>
    </source>
</evidence>
<name>A0A5C1QHG2_9SPIO</name>
<feature type="domain" description="Shikimate dehydrogenase substrate binding N-terminal" evidence="10">
    <location>
        <begin position="232"/>
        <end position="312"/>
    </location>
</feature>
<dbReference type="CDD" id="cd01065">
    <property type="entry name" value="NAD_bind_Shikimate_DH"/>
    <property type="match status" value="1"/>
</dbReference>
<evidence type="ECO:0000259" key="10">
    <source>
        <dbReference type="Pfam" id="PF08501"/>
    </source>
</evidence>
<keyword evidence="6 8" id="KW-0057">Aromatic amino acid biosynthesis</keyword>
<evidence type="ECO:0000313" key="11">
    <source>
        <dbReference type="EMBL" id="QEN06947.1"/>
    </source>
</evidence>
<dbReference type="InterPro" id="IPR046346">
    <property type="entry name" value="Aminoacid_DH-like_N_sf"/>
</dbReference>
<dbReference type="GO" id="GO:0003855">
    <property type="term" value="F:3-dehydroquinate dehydratase activity"/>
    <property type="evidence" value="ECO:0007669"/>
    <property type="project" value="InterPro"/>
</dbReference>
<evidence type="ECO:0000256" key="8">
    <source>
        <dbReference type="HAMAP-Rule" id="MF_00222"/>
    </source>
</evidence>
<dbReference type="GO" id="GO:0005829">
    <property type="term" value="C:cytosol"/>
    <property type="evidence" value="ECO:0007669"/>
    <property type="project" value="TreeGrafter"/>
</dbReference>
<dbReference type="Pfam" id="PF01487">
    <property type="entry name" value="DHquinase_I"/>
    <property type="match status" value="1"/>
</dbReference>
<dbReference type="InterPro" id="IPR001381">
    <property type="entry name" value="DHquinase_I"/>
</dbReference>
<dbReference type="SUPFAM" id="SSF51569">
    <property type="entry name" value="Aldolase"/>
    <property type="match status" value="1"/>
</dbReference>
<dbReference type="NCBIfam" id="TIGR00507">
    <property type="entry name" value="aroE"/>
    <property type="match status" value="1"/>
</dbReference>
<feature type="binding site" evidence="8">
    <location>
        <position position="285"/>
    </location>
    <ligand>
        <name>shikimate</name>
        <dbReference type="ChEBI" id="CHEBI:36208"/>
    </ligand>
</feature>
<accession>A0A5C1QHG2</accession>
<comment type="caution">
    <text evidence="8">Lacks conserved residue(s) required for the propagation of feature annotation.</text>
</comment>
<comment type="subunit">
    <text evidence="8">Homodimer.</text>
</comment>
<feature type="binding site" evidence="8">
    <location>
        <position position="473"/>
    </location>
    <ligand>
        <name>shikimate</name>
        <dbReference type="ChEBI" id="CHEBI:36208"/>
    </ligand>
</feature>
<sequence>MSRLCLTLCRSTLAENLQDLKDNSPEMGELRIDLLDSLDIEELLAFPEKAQIPLILTCRKTIDGGAWSGTDQERETLLLELLKGRYSYIDLEEDESSAALSQRAAEWGTQLIRSFHDFQGVPENLEDRLESMSHRGSLVKAAVMPQGVNDLLRLFQVGRSWKKNHPKEDNLILLGMGDFGVPTRILAPFLGSFLTFCSPGGAEAAPGHMSWEVLHDLYRVQDLTPLSSLFGIIGNPVLHSQSPQIHNPGYHSAGIDGVYIPFTVDDLKAFFDLADFLNIRGFSVTVPHKEGVRAFLKKEDEAVKAVGACNTVVRMGGGQEGWEGFNTDVIGFIEPLKGIAGSLKGKKAALIGAGGAARSAAYALLKEGCEVSIFNRNKDRALSLARDFSCLGGSLGFLEEKTAAGERYDLVIQTSSAGMHGSLEDVNPIPFFPFTGDELFYDIIYTPPETPAMRCAAAAGCRVLGGLPMLQEQGRAQFRLFTGCDL</sequence>
<feature type="domain" description="Quinate/shikimate 5-dehydrogenase/glutamyl-tRNA reductase" evidence="9">
    <location>
        <begin position="338"/>
        <end position="416"/>
    </location>
</feature>
<proteinExistence type="inferred from homology"/>
<evidence type="ECO:0000313" key="12">
    <source>
        <dbReference type="Proteomes" id="UP000324209"/>
    </source>
</evidence>
<feature type="binding site" evidence="8">
    <location>
        <begin position="240"/>
        <end position="242"/>
    </location>
    <ligand>
        <name>shikimate</name>
        <dbReference type="ChEBI" id="CHEBI:36208"/>
    </ligand>
</feature>
<comment type="catalytic activity">
    <reaction evidence="7 8">
        <text>shikimate + NADP(+) = 3-dehydroshikimate + NADPH + H(+)</text>
        <dbReference type="Rhea" id="RHEA:17737"/>
        <dbReference type="ChEBI" id="CHEBI:15378"/>
        <dbReference type="ChEBI" id="CHEBI:16630"/>
        <dbReference type="ChEBI" id="CHEBI:36208"/>
        <dbReference type="ChEBI" id="CHEBI:57783"/>
        <dbReference type="ChEBI" id="CHEBI:58349"/>
        <dbReference type="EC" id="1.1.1.25"/>
    </reaction>
</comment>
<evidence type="ECO:0000256" key="5">
    <source>
        <dbReference type="ARBA" id="ARBA00023002"/>
    </source>
</evidence>
<dbReference type="EMBL" id="CP036150">
    <property type="protein sequence ID" value="QEN06947.1"/>
    <property type="molecule type" value="Genomic_DNA"/>
</dbReference>
<dbReference type="UniPathway" id="UPA00053">
    <property type="reaction ID" value="UER00087"/>
</dbReference>
<dbReference type="Gene3D" id="3.40.50.10860">
    <property type="entry name" value="Leucine Dehydrogenase, chain A, domain 1"/>
    <property type="match status" value="1"/>
</dbReference>
<dbReference type="GO" id="GO:0004764">
    <property type="term" value="F:shikimate 3-dehydrogenase (NADP+) activity"/>
    <property type="evidence" value="ECO:0007669"/>
    <property type="project" value="UniProtKB-UniRule"/>
</dbReference>
<feature type="binding site" evidence="8">
    <location>
        <position position="445"/>
    </location>
    <ligand>
        <name>shikimate</name>
        <dbReference type="ChEBI" id="CHEBI:36208"/>
    </ligand>
</feature>
<dbReference type="InterPro" id="IPR022893">
    <property type="entry name" value="Shikimate_DH_fam"/>
</dbReference>
<keyword evidence="5 8" id="KW-0560">Oxidoreductase</keyword>
<dbReference type="Gene3D" id="3.40.50.720">
    <property type="entry name" value="NAD(P)-binding Rossmann-like Domain"/>
    <property type="match status" value="1"/>
</dbReference>